<comment type="caution">
    <text evidence="2">The sequence shown here is derived from an EMBL/GenBank/DDBJ whole genome shotgun (WGS) entry which is preliminary data.</text>
</comment>
<accession>A0A511FBG5</accession>
<reference evidence="2 4" key="1">
    <citation type="submission" date="2019-07" db="EMBL/GenBank/DDBJ databases">
        <title>Whole genome shotgun sequence of Cellulomonas hominis NBRC 16055.</title>
        <authorList>
            <person name="Hosoyama A."/>
            <person name="Uohara A."/>
            <person name="Ohji S."/>
            <person name="Ichikawa N."/>
        </authorList>
    </citation>
    <scope>NUCLEOTIDE SEQUENCE [LARGE SCALE GENOMIC DNA]</scope>
    <source>
        <strain evidence="2 4">NBRC 16055</strain>
    </source>
</reference>
<evidence type="ECO:0000313" key="4">
    <source>
        <dbReference type="Proteomes" id="UP000321723"/>
    </source>
</evidence>
<evidence type="ECO:0000313" key="5">
    <source>
        <dbReference type="Proteomes" id="UP000564629"/>
    </source>
</evidence>
<keyword evidence="1" id="KW-0175">Coiled coil</keyword>
<dbReference type="OrthoDB" id="4832422at2"/>
<name>A0A511FBG5_9CELL</name>
<sequence length="954" mass="106017">MTDYQEQVADALDAARDATTTALATAHAGAAAAGTDLVPAGADAAVSVKARMAGAHAQVAKARTAALEKVNSARELIEAQKAELDRQARALELELAPLKETLALMQEGIWTMNLYLGRDEEIRQIAEGAPAPAGTPIHVRQMVLAMDEESAVNAEGNGIDFRSVDAFDEWVTCDPAHLQQVLPEERGVVAIMARRSEIDYKDPWANKEYNKRNRHTYFLIRNGGALYRMDTNFEVGYRLVPARNEFTSMFLDRHTGQPLVPGTDKWLAAEKLAGARERHYMRVALILQGLIDRTHVFAPLPKPGVSLLTPADYDEGHVVLIADDESALTTGRTPFYDWLRSLNSQLRPGMRVMVTTRHKDWPSGYRDGGHERIWPNRAEYPRAGQVYTIARAGSRPGEFVVTYKRTQETWVNDGWGGGEYRVPKTAASCSIFVSDRFVLPIDLVDVETMRTYLGARLERHAYADMFPTLTAAIGFLEEEKAVEAPFRDLLAAQVAQAEGVDLDTAAALVAPVITSWKVGARWFRPMSGDPEAEARAATAILAERARIARADAGAGDDDAFLRRARREHRDALLVARKKDGTYVVLTPATRAWGPAAGTPEHASVPQDVWVHVHEYTRTGKARPVRQWQIVPMASLSRWIILHEAQAWSTWKRAARPADHLSDPEINEAISRIRDRAFPGLTLIAIGYDERGGWWNSNSKMEFTAWYHPGPVTIPERVLTGELPTLYAKTIAVRASREGDGSIGLSWIREPSTNNTTVWERFRGRFRDAEENRPAGVPWNDNRRHRMVFLDPVNLPAAHADADAWVEAHAAADQLESQADKALRGVQDGWTEARVAAARDRFMEDYADETLWAAEEARVRGTLVAPWRTTTDDEPWDALRYLALRLTEEGRTPWGLTVAEAIEALDEPLNPKLGSRQRHWAAKETLREPLPEGLLTLRFATEPTGTDVVVAGAAS</sequence>
<dbReference type="RefSeq" id="WP_146836584.1">
    <property type="nucleotide sequence ID" value="NZ_BJVQ01000019.1"/>
</dbReference>
<evidence type="ECO:0000313" key="3">
    <source>
        <dbReference type="EMBL" id="MBB5474570.1"/>
    </source>
</evidence>
<reference evidence="3 5" key="2">
    <citation type="submission" date="2020-08" db="EMBL/GenBank/DDBJ databases">
        <title>Sequencing the genomes of 1000 actinobacteria strains.</title>
        <authorList>
            <person name="Klenk H.-P."/>
        </authorList>
    </citation>
    <scope>NUCLEOTIDE SEQUENCE [LARGE SCALE GENOMIC DNA]</scope>
    <source>
        <strain evidence="3 5">DSM 9581</strain>
    </source>
</reference>
<dbReference type="EMBL" id="BJVQ01000019">
    <property type="protein sequence ID" value="GEL46609.1"/>
    <property type="molecule type" value="Genomic_DNA"/>
</dbReference>
<keyword evidence="4" id="KW-1185">Reference proteome</keyword>
<dbReference type="EMBL" id="JACHDN010000001">
    <property type="protein sequence ID" value="MBB5474570.1"/>
    <property type="molecule type" value="Genomic_DNA"/>
</dbReference>
<protein>
    <submittedName>
        <fullName evidence="3">Prefoldin subunit 5</fullName>
    </submittedName>
</protein>
<dbReference type="AlphaFoldDB" id="A0A511FBG5"/>
<organism evidence="2 4">
    <name type="scientific">Cellulomonas hominis</name>
    <dbReference type="NCBI Taxonomy" id="156981"/>
    <lineage>
        <taxon>Bacteria</taxon>
        <taxon>Bacillati</taxon>
        <taxon>Actinomycetota</taxon>
        <taxon>Actinomycetes</taxon>
        <taxon>Micrococcales</taxon>
        <taxon>Cellulomonadaceae</taxon>
        <taxon>Cellulomonas</taxon>
    </lineage>
</organism>
<evidence type="ECO:0000313" key="2">
    <source>
        <dbReference type="EMBL" id="GEL46609.1"/>
    </source>
</evidence>
<evidence type="ECO:0000256" key="1">
    <source>
        <dbReference type="SAM" id="Coils"/>
    </source>
</evidence>
<gene>
    <name evidence="2" type="ORF">CHO01_17250</name>
    <name evidence="3" type="ORF">HNR08_003306</name>
</gene>
<dbReference type="Proteomes" id="UP000564629">
    <property type="component" value="Unassembled WGS sequence"/>
</dbReference>
<feature type="coiled-coil region" evidence="1">
    <location>
        <begin position="63"/>
        <end position="101"/>
    </location>
</feature>
<dbReference type="Proteomes" id="UP000321723">
    <property type="component" value="Unassembled WGS sequence"/>
</dbReference>
<proteinExistence type="predicted"/>